<reference evidence="2" key="1">
    <citation type="submission" date="2022-09" db="EMBL/GenBank/DDBJ databases">
        <title>Fusarium specimens isolated from Avocado Roots.</title>
        <authorList>
            <person name="Stajich J."/>
            <person name="Roper C."/>
            <person name="Heimlech-Rivalta G."/>
        </authorList>
    </citation>
    <scope>NUCLEOTIDE SEQUENCE</scope>
    <source>
        <strain evidence="2">CF00136</strain>
    </source>
</reference>
<dbReference type="EMBL" id="JAOQAZ010000004">
    <property type="protein sequence ID" value="KAJ4267078.1"/>
    <property type="molecule type" value="Genomic_DNA"/>
</dbReference>
<comment type="caution">
    <text evidence="2">The sequence shown here is derived from an EMBL/GenBank/DDBJ whole genome shotgun (WGS) entry which is preliminary data.</text>
</comment>
<name>A0A9W8VHG2_9HYPO</name>
<evidence type="ECO:0000256" key="1">
    <source>
        <dbReference type="SAM" id="MobiDB-lite"/>
    </source>
</evidence>
<dbReference type="Proteomes" id="UP001152049">
    <property type="component" value="Unassembled WGS sequence"/>
</dbReference>
<dbReference type="AlphaFoldDB" id="A0A9W8VHG2"/>
<proteinExistence type="predicted"/>
<dbReference type="OrthoDB" id="5124425at2759"/>
<evidence type="ECO:0000313" key="2">
    <source>
        <dbReference type="EMBL" id="KAJ4267078.1"/>
    </source>
</evidence>
<feature type="region of interest" description="Disordered" evidence="1">
    <location>
        <begin position="29"/>
        <end position="48"/>
    </location>
</feature>
<accession>A0A9W8VHG2</accession>
<keyword evidence="3" id="KW-1185">Reference proteome</keyword>
<protein>
    <submittedName>
        <fullName evidence="2">Uncharacterized protein</fullName>
    </submittedName>
</protein>
<sequence>MSHHHYAYDPSLGPPPNYPAAQPPLHYSAYPQHPNLPPSGYQQAPQAFSTGNYGAQRPYSYHPSVGFTRLPAKFHIWNVVTSGGTSCLELGPQLKGPVAYSAKMFCSSRLKIKEGPYQSGPMPICTIESRHTFSSKSTITFDGFQSNFVETSEFHEGATWPFEVMVNGQSQTWQWRKKKVESSSTLKRIVGSSSASGSKLGGWELVPTLGQGWPVATVEPSGGTTFNEDTALGVFEFHGPAATGQLGDTFTNQDRGFSWITV</sequence>
<organism evidence="2 3">
    <name type="scientific">Fusarium torreyae</name>
    <dbReference type="NCBI Taxonomy" id="1237075"/>
    <lineage>
        <taxon>Eukaryota</taxon>
        <taxon>Fungi</taxon>
        <taxon>Dikarya</taxon>
        <taxon>Ascomycota</taxon>
        <taxon>Pezizomycotina</taxon>
        <taxon>Sordariomycetes</taxon>
        <taxon>Hypocreomycetidae</taxon>
        <taxon>Hypocreales</taxon>
        <taxon>Nectriaceae</taxon>
        <taxon>Fusarium</taxon>
    </lineage>
</organism>
<evidence type="ECO:0000313" key="3">
    <source>
        <dbReference type="Proteomes" id="UP001152049"/>
    </source>
</evidence>
<gene>
    <name evidence="2" type="ORF">NW762_003176</name>
</gene>